<reference evidence="10 11" key="1">
    <citation type="submission" date="2018-08" db="EMBL/GenBank/DDBJ databases">
        <title>Genomic investigation of the strawberry pathogen Phytophthora fragariae indicates pathogenicity is determined by transcriptional variation in three key races.</title>
        <authorList>
            <person name="Adams T.M."/>
            <person name="Armitage A.D."/>
            <person name="Sobczyk M.K."/>
            <person name="Bates H.J."/>
            <person name="Dunwell J.M."/>
            <person name="Nellist C.F."/>
            <person name="Harrison R.J."/>
        </authorList>
    </citation>
    <scope>NUCLEOTIDE SEQUENCE [LARGE SCALE GENOMIC DNA]</scope>
    <source>
        <strain evidence="9 12">A4</strain>
        <strain evidence="8 13">BC-1</strain>
        <strain evidence="7 11">NOV-27</strain>
        <strain evidence="6 14">NOV-5</strain>
        <strain evidence="5 15">NOV-71</strain>
        <strain evidence="2 10">NOV-9</strain>
        <strain evidence="4 17">ONT-3</strain>
        <strain evidence="3 16">SCRP245</strain>
    </source>
</reference>
<dbReference type="OrthoDB" id="104174at2759"/>
<gene>
    <name evidence="9" type="ORF">PF001_g27370</name>
    <name evidence="8" type="ORF">PF002_g16643</name>
    <name evidence="7" type="ORF">PF005_g27967</name>
    <name evidence="6" type="ORF">PF006_g27380</name>
    <name evidence="5" type="ORF">PF007_g28106</name>
    <name evidence="2" type="ORF">PF009_g13131</name>
    <name evidence="4" type="ORF">PF010_g27506</name>
    <name evidence="3" type="ORF">PF011_g27534</name>
</gene>
<accession>A0A6A3EX52</accession>
<dbReference type="EMBL" id="QXGD01000995">
    <property type="protein sequence ID" value="KAE9217928.1"/>
    <property type="molecule type" value="Genomic_DNA"/>
</dbReference>
<dbReference type="EMBL" id="QXGF01000675">
    <property type="protein sequence ID" value="KAE8936946.1"/>
    <property type="molecule type" value="Genomic_DNA"/>
</dbReference>
<evidence type="ECO:0000313" key="5">
    <source>
        <dbReference type="EMBL" id="KAE9067349.1"/>
    </source>
</evidence>
<evidence type="ECO:0000313" key="13">
    <source>
        <dbReference type="Proteomes" id="UP000440367"/>
    </source>
</evidence>
<dbReference type="EMBL" id="QXFW01004041">
    <property type="protein sequence ID" value="KAE8967498.1"/>
    <property type="molecule type" value="Genomic_DNA"/>
</dbReference>
<evidence type="ECO:0000256" key="1">
    <source>
        <dbReference type="SAM" id="SignalP"/>
    </source>
</evidence>
<evidence type="ECO:0000313" key="17">
    <source>
        <dbReference type="Proteomes" id="UP000488956"/>
    </source>
</evidence>
<evidence type="ECO:0000313" key="6">
    <source>
        <dbReference type="EMBL" id="KAE9080121.1"/>
    </source>
</evidence>
<evidence type="ECO:0000313" key="16">
    <source>
        <dbReference type="Proteomes" id="UP000460718"/>
    </source>
</evidence>
<dbReference type="AlphaFoldDB" id="A0A6A3EX52"/>
<evidence type="ECO:0000313" key="8">
    <source>
        <dbReference type="EMBL" id="KAE9217928.1"/>
    </source>
</evidence>
<protein>
    <recommendedName>
        <fullName evidence="18">RxLR effector protein</fullName>
    </recommendedName>
</protein>
<evidence type="ECO:0000313" key="12">
    <source>
        <dbReference type="Proteomes" id="UP000437068"/>
    </source>
</evidence>
<evidence type="ECO:0008006" key="18">
    <source>
        <dbReference type="Google" id="ProtNLM"/>
    </source>
</evidence>
<evidence type="ECO:0000313" key="15">
    <source>
        <dbReference type="Proteomes" id="UP000441208"/>
    </source>
</evidence>
<dbReference type="EMBL" id="QXFX01003733">
    <property type="protein sequence ID" value="KAE9067322.1"/>
    <property type="molecule type" value="Genomic_DNA"/>
</dbReference>
<dbReference type="EMBL" id="QXGB01003688">
    <property type="protein sequence ID" value="KAE9169445.1"/>
    <property type="molecule type" value="Genomic_DNA"/>
</dbReference>
<evidence type="ECO:0000313" key="10">
    <source>
        <dbReference type="Proteomes" id="UP000429523"/>
    </source>
</evidence>
<evidence type="ECO:0000313" key="2">
    <source>
        <dbReference type="EMBL" id="KAE8936946.1"/>
    </source>
</evidence>
<dbReference type="Proteomes" id="UP000488956">
    <property type="component" value="Unassembled WGS sequence"/>
</dbReference>
<dbReference type="Proteomes" id="UP000440732">
    <property type="component" value="Unassembled WGS sequence"/>
</dbReference>
<feature type="signal peptide" evidence="1">
    <location>
        <begin position="1"/>
        <end position="27"/>
    </location>
</feature>
<evidence type="ECO:0000313" key="9">
    <source>
        <dbReference type="EMBL" id="KAE9273746.1"/>
    </source>
</evidence>
<dbReference type="Proteomes" id="UP000433483">
    <property type="component" value="Unassembled WGS sequence"/>
</dbReference>
<sequence>MAPSLVSTFVVAGVLSCAALMAPAADAHQIVLQPEPQWTTNDKETKYNPLAFLENQGFATQEDFRSWRTKNGYKTLRDFMDHGKYSVTKGADFSCGWTDRKGTPQPIPAGNAMRSTGYTHDGPCEVWIDNTRELQGDNCHEKITDKAYTIDYSSCKGTCTLRWYWLGVRFLRNAYSWQVYKACIPLTSGSDSTQQQQQQQQLRLRM</sequence>
<name>A0A6A3EX52_9STRA</name>
<evidence type="ECO:0000313" key="14">
    <source>
        <dbReference type="Proteomes" id="UP000440732"/>
    </source>
</evidence>
<evidence type="ECO:0000313" key="3">
    <source>
        <dbReference type="EMBL" id="KAE8967498.1"/>
    </source>
</evidence>
<dbReference type="Proteomes" id="UP000429523">
    <property type="component" value="Unassembled WGS sequence"/>
</dbReference>
<feature type="chain" id="PRO_5036163740" description="RxLR effector protein" evidence="1">
    <location>
        <begin position="28"/>
        <end position="206"/>
    </location>
</feature>
<evidence type="ECO:0000313" key="7">
    <source>
        <dbReference type="EMBL" id="KAE9169445.1"/>
    </source>
</evidence>
<comment type="caution">
    <text evidence="2">The sequence shown here is derived from an EMBL/GenBank/DDBJ whole genome shotgun (WGS) entry which is preliminary data.</text>
</comment>
<dbReference type="Proteomes" id="UP000437068">
    <property type="component" value="Unassembled WGS sequence"/>
</dbReference>
<proteinExistence type="predicted"/>
<dbReference type="Proteomes" id="UP000440367">
    <property type="component" value="Unassembled WGS sequence"/>
</dbReference>
<dbReference type="EMBL" id="QXGE01003700">
    <property type="protein sequence ID" value="KAE9273746.1"/>
    <property type="molecule type" value="Genomic_DNA"/>
</dbReference>
<evidence type="ECO:0000313" key="11">
    <source>
        <dbReference type="Proteomes" id="UP000433483"/>
    </source>
</evidence>
<dbReference type="Proteomes" id="UP000460718">
    <property type="component" value="Unassembled WGS sequence"/>
</dbReference>
<dbReference type="Proteomes" id="UP000441208">
    <property type="component" value="Unassembled WGS sequence"/>
</dbReference>
<keyword evidence="1" id="KW-0732">Signal</keyword>
<keyword evidence="11" id="KW-1185">Reference proteome</keyword>
<dbReference type="EMBL" id="QXGA01003714">
    <property type="protein sequence ID" value="KAE9080121.1"/>
    <property type="molecule type" value="Genomic_DNA"/>
</dbReference>
<dbReference type="EMBL" id="QXFZ01003735">
    <property type="protein sequence ID" value="KAE9067349.1"/>
    <property type="molecule type" value="Genomic_DNA"/>
</dbReference>
<organism evidence="2 10">
    <name type="scientific">Phytophthora fragariae</name>
    <dbReference type="NCBI Taxonomy" id="53985"/>
    <lineage>
        <taxon>Eukaryota</taxon>
        <taxon>Sar</taxon>
        <taxon>Stramenopiles</taxon>
        <taxon>Oomycota</taxon>
        <taxon>Peronosporomycetes</taxon>
        <taxon>Peronosporales</taxon>
        <taxon>Peronosporaceae</taxon>
        <taxon>Phytophthora</taxon>
    </lineage>
</organism>
<evidence type="ECO:0000313" key="4">
    <source>
        <dbReference type="EMBL" id="KAE9067322.1"/>
    </source>
</evidence>